<name>A0ABW1Z4L7_9RHOB</name>
<proteinExistence type="predicted"/>
<protein>
    <recommendedName>
        <fullName evidence="3">Peptidase M10 serralysin C-terminal domain-containing protein</fullName>
    </recommendedName>
</protein>
<dbReference type="RefSeq" id="WP_386284211.1">
    <property type="nucleotide sequence ID" value="NZ_JBHSWA010000002.1"/>
</dbReference>
<comment type="caution">
    <text evidence="1">The sequence shown here is derived from an EMBL/GenBank/DDBJ whole genome shotgun (WGS) entry which is preliminary data.</text>
</comment>
<accession>A0ABW1Z4L7</accession>
<evidence type="ECO:0008006" key="3">
    <source>
        <dbReference type="Google" id="ProtNLM"/>
    </source>
</evidence>
<dbReference type="Pfam" id="PF00353">
    <property type="entry name" value="HemolysinCabind"/>
    <property type="match status" value="1"/>
</dbReference>
<dbReference type="InterPro" id="IPR001343">
    <property type="entry name" value="Hemolysn_Ca-bd"/>
</dbReference>
<dbReference type="SUPFAM" id="SSF51120">
    <property type="entry name" value="beta-Roll"/>
    <property type="match status" value="1"/>
</dbReference>
<evidence type="ECO:0000313" key="2">
    <source>
        <dbReference type="Proteomes" id="UP001596403"/>
    </source>
</evidence>
<dbReference type="EMBL" id="JBHSWA010000002">
    <property type="protein sequence ID" value="MFC6643327.1"/>
    <property type="molecule type" value="Genomic_DNA"/>
</dbReference>
<keyword evidence="2" id="KW-1185">Reference proteome</keyword>
<dbReference type="Gene3D" id="2.150.10.10">
    <property type="entry name" value="Serralysin-like metalloprotease, C-terminal"/>
    <property type="match status" value="1"/>
</dbReference>
<dbReference type="Proteomes" id="UP001596403">
    <property type="component" value="Unassembled WGS sequence"/>
</dbReference>
<gene>
    <name evidence="1" type="ORF">ACFQAU_18130</name>
</gene>
<sequence length="100" mass="10653">MRIVWMGAGNDTLRGGSHNDTFVFNGGNDVVEDFNHAHTDRIAIQASEITSVAGLTAQQVVDNFANIVGGQVVFDFGGGNALRLESLDSLSDLAEDVLIF</sequence>
<dbReference type="InterPro" id="IPR011049">
    <property type="entry name" value="Serralysin-like_metalloprot_C"/>
</dbReference>
<evidence type="ECO:0000313" key="1">
    <source>
        <dbReference type="EMBL" id="MFC6643327.1"/>
    </source>
</evidence>
<organism evidence="1 2">
    <name type="scientific">Sulfitobacter profundi</name>
    <dbReference type="NCBI Taxonomy" id="2679961"/>
    <lineage>
        <taxon>Bacteria</taxon>
        <taxon>Pseudomonadati</taxon>
        <taxon>Pseudomonadota</taxon>
        <taxon>Alphaproteobacteria</taxon>
        <taxon>Rhodobacterales</taxon>
        <taxon>Roseobacteraceae</taxon>
        <taxon>Sulfitobacter</taxon>
    </lineage>
</organism>
<reference evidence="2" key="1">
    <citation type="journal article" date="2019" name="Int. J. Syst. Evol. Microbiol.">
        <title>The Global Catalogue of Microorganisms (GCM) 10K type strain sequencing project: providing services to taxonomists for standard genome sequencing and annotation.</title>
        <authorList>
            <consortium name="The Broad Institute Genomics Platform"/>
            <consortium name="The Broad Institute Genome Sequencing Center for Infectious Disease"/>
            <person name="Wu L."/>
            <person name="Ma J."/>
        </authorList>
    </citation>
    <scope>NUCLEOTIDE SEQUENCE [LARGE SCALE GENOMIC DNA]</scope>
    <source>
        <strain evidence="2">NBRC 111368</strain>
    </source>
</reference>